<dbReference type="Proteomes" id="UP000612808">
    <property type="component" value="Unassembled WGS sequence"/>
</dbReference>
<dbReference type="Pfam" id="PF00440">
    <property type="entry name" value="TetR_N"/>
    <property type="match status" value="1"/>
</dbReference>
<dbReference type="InterPro" id="IPR050109">
    <property type="entry name" value="HTH-type_TetR-like_transc_reg"/>
</dbReference>
<gene>
    <name evidence="6" type="ORF">Aru02nite_54240</name>
</gene>
<proteinExistence type="predicted"/>
<sequence length="205" mass="23174">MPPVRNRRAQHSEATRSALLDAALRRFVEHGYAATTLEDVATDIRATRGAVYHHFAGKSALFEAVFDRVETETFRRVVERGAQAGTPWDAMLAGIEVFLDRCCEPEYARIVWQEAPVALGWHRLRNLEERYAYSVVAETVRALTELGELPEHPVEPVSRIMFNVFGTAGMALAETPDADRGRVRDEYAGVIRHLLTSVRVRRERS</sequence>
<dbReference type="PROSITE" id="PS01081">
    <property type="entry name" value="HTH_TETR_1"/>
    <property type="match status" value="1"/>
</dbReference>
<dbReference type="AlphaFoldDB" id="A0A8J3J4H5"/>
<organism evidence="6 7">
    <name type="scientific">Actinocatenispora rupis</name>
    <dbReference type="NCBI Taxonomy" id="519421"/>
    <lineage>
        <taxon>Bacteria</taxon>
        <taxon>Bacillati</taxon>
        <taxon>Actinomycetota</taxon>
        <taxon>Actinomycetes</taxon>
        <taxon>Micromonosporales</taxon>
        <taxon>Micromonosporaceae</taxon>
        <taxon>Actinocatenispora</taxon>
    </lineage>
</organism>
<feature type="domain" description="HTH tetR-type" evidence="5">
    <location>
        <begin position="13"/>
        <end position="73"/>
    </location>
</feature>
<dbReference type="InterPro" id="IPR009057">
    <property type="entry name" value="Homeodomain-like_sf"/>
</dbReference>
<dbReference type="PANTHER" id="PTHR30055:SF234">
    <property type="entry name" value="HTH-TYPE TRANSCRIPTIONAL REGULATOR BETI"/>
    <property type="match status" value="1"/>
</dbReference>
<keyword evidence="2 4" id="KW-0238">DNA-binding</keyword>
<keyword evidence="7" id="KW-1185">Reference proteome</keyword>
<keyword evidence="3" id="KW-0804">Transcription</keyword>
<dbReference type="GO" id="GO:0000976">
    <property type="term" value="F:transcription cis-regulatory region binding"/>
    <property type="evidence" value="ECO:0007669"/>
    <property type="project" value="TreeGrafter"/>
</dbReference>
<dbReference type="PROSITE" id="PS50977">
    <property type="entry name" value="HTH_TETR_2"/>
    <property type="match status" value="1"/>
</dbReference>
<dbReference type="Pfam" id="PF21351">
    <property type="entry name" value="TetR_C_41"/>
    <property type="match status" value="1"/>
</dbReference>
<keyword evidence="1" id="KW-0805">Transcription regulation</keyword>
<evidence type="ECO:0000256" key="2">
    <source>
        <dbReference type="ARBA" id="ARBA00023125"/>
    </source>
</evidence>
<dbReference type="RefSeq" id="WP_203662366.1">
    <property type="nucleotide sequence ID" value="NZ_BAAAZM010000017.1"/>
</dbReference>
<reference evidence="6" key="1">
    <citation type="submission" date="2021-01" db="EMBL/GenBank/DDBJ databases">
        <title>Whole genome shotgun sequence of Actinocatenispora rupis NBRC 107355.</title>
        <authorList>
            <person name="Komaki H."/>
            <person name="Tamura T."/>
        </authorList>
    </citation>
    <scope>NUCLEOTIDE SEQUENCE</scope>
    <source>
        <strain evidence="6">NBRC 107355</strain>
    </source>
</reference>
<evidence type="ECO:0000256" key="1">
    <source>
        <dbReference type="ARBA" id="ARBA00023015"/>
    </source>
</evidence>
<dbReference type="SUPFAM" id="SSF46689">
    <property type="entry name" value="Homeodomain-like"/>
    <property type="match status" value="1"/>
</dbReference>
<evidence type="ECO:0000256" key="3">
    <source>
        <dbReference type="ARBA" id="ARBA00023163"/>
    </source>
</evidence>
<evidence type="ECO:0000313" key="6">
    <source>
        <dbReference type="EMBL" id="GID14535.1"/>
    </source>
</evidence>
<evidence type="ECO:0000259" key="5">
    <source>
        <dbReference type="PROSITE" id="PS50977"/>
    </source>
</evidence>
<accession>A0A8J3J4H5</accession>
<comment type="caution">
    <text evidence="6">The sequence shown here is derived from an EMBL/GenBank/DDBJ whole genome shotgun (WGS) entry which is preliminary data.</text>
</comment>
<dbReference type="GO" id="GO:0003700">
    <property type="term" value="F:DNA-binding transcription factor activity"/>
    <property type="evidence" value="ECO:0007669"/>
    <property type="project" value="TreeGrafter"/>
</dbReference>
<dbReference type="Gene3D" id="1.10.357.10">
    <property type="entry name" value="Tetracycline Repressor, domain 2"/>
    <property type="match status" value="1"/>
</dbReference>
<feature type="DNA-binding region" description="H-T-H motif" evidence="4">
    <location>
        <begin position="36"/>
        <end position="55"/>
    </location>
</feature>
<name>A0A8J3J4H5_9ACTN</name>
<dbReference type="PRINTS" id="PR00455">
    <property type="entry name" value="HTHTETR"/>
</dbReference>
<evidence type="ECO:0000313" key="7">
    <source>
        <dbReference type="Proteomes" id="UP000612808"/>
    </source>
</evidence>
<protein>
    <submittedName>
        <fullName evidence="6">TetR family transcriptional regulator</fullName>
    </submittedName>
</protein>
<dbReference type="InterPro" id="IPR023772">
    <property type="entry name" value="DNA-bd_HTH_TetR-type_CS"/>
</dbReference>
<dbReference type="PANTHER" id="PTHR30055">
    <property type="entry name" value="HTH-TYPE TRANSCRIPTIONAL REGULATOR RUTR"/>
    <property type="match status" value="1"/>
</dbReference>
<evidence type="ECO:0000256" key="4">
    <source>
        <dbReference type="PROSITE-ProRule" id="PRU00335"/>
    </source>
</evidence>
<dbReference type="InterPro" id="IPR049484">
    <property type="entry name" value="Rv0078-like_C"/>
</dbReference>
<dbReference type="EMBL" id="BOMB01000032">
    <property type="protein sequence ID" value="GID14535.1"/>
    <property type="molecule type" value="Genomic_DNA"/>
</dbReference>
<dbReference type="InterPro" id="IPR001647">
    <property type="entry name" value="HTH_TetR"/>
</dbReference>